<accession>A0ABZ2PUG3</accession>
<evidence type="ECO:0000259" key="6">
    <source>
        <dbReference type="PROSITE" id="PS50931"/>
    </source>
</evidence>
<protein>
    <submittedName>
        <fullName evidence="7">LysR family transcriptional regulator</fullName>
    </submittedName>
</protein>
<dbReference type="InterPro" id="IPR058163">
    <property type="entry name" value="LysR-type_TF_proteobact-type"/>
</dbReference>
<dbReference type="CDD" id="cd08422">
    <property type="entry name" value="PBP2_CrgA_like"/>
    <property type="match status" value="1"/>
</dbReference>
<keyword evidence="8" id="KW-1185">Reference proteome</keyword>
<dbReference type="InterPro" id="IPR000847">
    <property type="entry name" value="LysR_HTH_N"/>
</dbReference>
<dbReference type="Gene3D" id="1.10.10.10">
    <property type="entry name" value="Winged helix-like DNA-binding domain superfamily/Winged helix DNA-binding domain"/>
    <property type="match status" value="1"/>
</dbReference>
<dbReference type="Proteomes" id="UP001493153">
    <property type="component" value="Chromosome"/>
</dbReference>
<evidence type="ECO:0000313" key="8">
    <source>
        <dbReference type="Proteomes" id="UP001493153"/>
    </source>
</evidence>
<dbReference type="PROSITE" id="PS50931">
    <property type="entry name" value="HTH_LYSR"/>
    <property type="match status" value="1"/>
</dbReference>
<feature type="region of interest" description="Disordered" evidence="5">
    <location>
        <begin position="303"/>
        <end position="373"/>
    </location>
</feature>
<dbReference type="InterPro" id="IPR005119">
    <property type="entry name" value="LysR_subst-bd"/>
</dbReference>
<evidence type="ECO:0000256" key="3">
    <source>
        <dbReference type="ARBA" id="ARBA00023125"/>
    </source>
</evidence>
<sequence length="373" mass="40497">MNQIQAMRVFTRVAETQSFRRAAQQLNVSNALVTRSIATLEAHLNTRLINRTTRNVSLTEAGYVYLQGCRRLLEELDFIEATVVNGDDEPRGTLRVAASTSLGDELIGLVEGFRQRHGRIRLHVTLGDQAVDALGDNYDVGLVQAAVAPGNGLSSQILSSCASVIVASPNYLLEHVAPQAPNDLPALSLLAQSHSDRSRLWRLRDAHGAEYQLAMPEPVYVVNSAQMLRAAAVGGMGIALLPQRVVERDVASGRLVQLLPDCEILESKTTLSVVYPERQYMAAKTRAFVEFVCARYGQADDRGYDAEQGTPASQQQCNAGHGMPERQHPADAMVTRDNVSGSASSTKSPHATAQPASRPAAPWPFSTGEWRVS</sequence>
<keyword evidence="4" id="KW-0804">Transcription</keyword>
<dbReference type="SUPFAM" id="SSF46785">
    <property type="entry name" value="Winged helix' DNA-binding domain"/>
    <property type="match status" value="1"/>
</dbReference>
<feature type="compositionally biased region" description="Polar residues" evidence="5">
    <location>
        <begin position="337"/>
        <end position="355"/>
    </location>
</feature>
<feature type="domain" description="HTH lysR-type" evidence="6">
    <location>
        <begin position="1"/>
        <end position="59"/>
    </location>
</feature>
<dbReference type="InterPro" id="IPR036390">
    <property type="entry name" value="WH_DNA-bd_sf"/>
</dbReference>
<evidence type="ECO:0000256" key="4">
    <source>
        <dbReference type="ARBA" id="ARBA00023163"/>
    </source>
</evidence>
<dbReference type="SUPFAM" id="SSF53850">
    <property type="entry name" value="Periplasmic binding protein-like II"/>
    <property type="match status" value="1"/>
</dbReference>
<dbReference type="PANTHER" id="PTHR30537:SF35">
    <property type="entry name" value="TRANSCRIPTIONAL REGULATORY PROTEIN"/>
    <property type="match status" value="1"/>
</dbReference>
<dbReference type="EMBL" id="CP062176">
    <property type="protein sequence ID" value="WXK38725.1"/>
    <property type="molecule type" value="Genomic_DNA"/>
</dbReference>
<dbReference type="RefSeq" id="WP_237070841.1">
    <property type="nucleotide sequence ID" value="NZ_CP062176.1"/>
</dbReference>
<evidence type="ECO:0000256" key="1">
    <source>
        <dbReference type="ARBA" id="ARBA00009437"/>
    </source>
</evidence>
<dbReference type="Pfam" id="PF03466">
    <property type="entry name" value="LysR_substrate"/>
    <property type="match status" value="1"/>
</dbReference>
<evidence type="ECO:0000256" key="5">
    <source>
        <dbReference type="SAM" id="MobiDB-lite"/>
    </source>
</evidence>
<dbReference type="Gene3D" id="3.40.190.290">
    <property type="match status" value="1"/>
</dbReference>
<evidence type="ECO:0000313" key="7">
    <source>
        <dbReference type="EMBL" id="WXK38725.1"/>
    </source>
</evidence>
<gene>
    <name evidence="7" type="ORF">IHE29_05290</name>
</gene>
<name>A0ABZ2PUG3_9BURK</name>
<proteinExistence type="inferred from homology"/>
<dbReference type="PANTHER" id="PTHR30537">
    <property type="entry name" value="HTH-TYPE TRANSCRIPTIONAL REGULATOR"/>
    <property type="match status" value="1"/>
</dbReference>
<dbReference type="InterPro" id="IPR036388">
    <property type="entry name" value="WH-like_DNA-bd_sf"/>
</dbReference>
<dbReference type="Pfam" id="PF00126">
    <property type="entry name" value="HTH_1"/>
    <property type="match status" value="1"/>
</dbReference>
<evidence type="ECO:0000256" key="2">
    <source>
        <dbReference type="ARBA" id="ARBA00023015"/>
    </source>
</evidence>
<keyword evidence="3" id="KW-0238">DNA-binding</keyword>
<keyword evidence="2" id="KW-0805">Transcription regulation</keyword>
<comment type="similarity">
    <text evidence="1">Belongs to the LysR transcriptional regulatory family.</text>
</comment>
<organism evidence="7 8">
    <name type="scientific">Mycetohabitans rhizoxinica</name>
    <dbReference type="NCBI Taxonomy" id="412963"/>
    <lineage>
        <taxon>Bacteria</taxon>
        <taxon>Pseudomonadati</taxon>
        <taxon>Pseudomonadota</taxon>
        <taxon>Betaproteobacteria</taxon>
        <taxon>Burkholderiales</taxon>
        <taxon>Burkholderiaceae</taxon>
        <taxon>Mycetohabitans</taxon>
    </lineage>
</organism>
<reference evidence="7 8" key="1">
    <citation type="submission" date="2020-09" db="EMBL/GenBank/DDBJ databases">
        <title>Genome sequences of Mycetohabitans spp.</title>
        <authorList>
            <person name="Carter M.E."/>
            <person name="Carpenter S.C.D."/>
            <person name="Bogdanove A.J."/>
        </authorList>
    </citation>
    <scope>NUCLEOTIDE SEQUENCE [LARGE SCALE GENOMIC DNA]</scope>
    <source>
        <strain evidence="7 8">B12</strain>
    </source>
</reference>